<proteinExistence type="inferred from homology"/>
<dbReference type="InterPro" id="IPR001547">
    <property type="entry name" value="Glyco_hydro_5"/>
</dbReference>
<dbReference type="Proteomes" id="UP000027222">
    <property type="component" value="Unassembled WGS sequence"/>
</dbReference>
<feature type="region of interest" description="Disordered" evidence="5">
    <location>
        <begin position="261"/>
        <end position="326"/>
    </location>
</feature>
<gene>
    <name evidence="7" type="ORF">GALMADRAFT_148067</name>
</gene>
<evidence type="ECO:0000256" key="5">
    <source>
        <dbReference type="SAM" id="MobiDB-lite"/>
    </source>
</evidence>
<keyword evidence="3 4" id="KW-0326">Glycosidase</keyword>
<feature type="domain" description="Glycoside hydrolase family 5" evidence="6">
    <location>
        <begin position="163"/>
        <end position="267"/>
    </location>
</feature>
<dbReference type="OrthoDB" id="1887033at2759"/>
<evidence type="ECO:0000256" key="2">
    <source>
        <dbReference type="ARBA" id="ARBA00022801"/>
    </source>
</evidence>
<dbReference type="HOGENOM" id="CLU_687052_0_0_1"/>
<evidence type="ECO:0000256" key="1">
    <source>
        <dbReference type="ARBA" id="ARBA00005641"/>
    </source>
</evidence>
<sequence length="401" mass="44791">MHTGSQRSQITVPEEWAGRADDSELKEAEFRDSIGSDIPQIIALLSDGSPLVCKAAADSVAQLSERVLLMSMESSQLMFDGLFGLPFRQIIALLTNMDEEVRHARSRSVADFFDSIRGAVPQIVDLLRTVIKALPTSEPSTASTPSSDHGGHIVNFWNHKDFQDRVLGLWGELARHYKPHNHLAGYKLLNEPTHAKHTHAIAFYDAVHTAIYSVDPDYAFFDGNTFGYDFSRFCDARKKRDTATYSVHDYSSFGFPGGQETASAGPSGYTKTSASRAWSTSAPQRLHDPLRCLPRQETPPRNRRMRPPVPLSHPNLRPPRRTHPMQGSGTFPNLYPHRVWTLLGHVARLSRNILVAEFLVKEWAEPFVGLEEDGLDGLSGSFRFAGCVKKEELNRILTENA</sequence>
<evidence type="ECO:0000256" key="3">
    <source>
        <dbReference type="ARBA" id="ARBA00023295"/>
    </source>
</evidence>
<dbReference type="EMBL" id="KL142426">
    <property type="protein sequence ID" value="KDR66156.1"/>
    <property type="molecule type" value="Genomic_DNA"/>
</dbReference>
<dbReference type="STRING" id="685588.A0A067S5S6"/>
<dbReference type="SUPFAM" id="SSF51445">
    <property type="entry name" value="(Trans)glycosidases"/>
    <property type="match status" value="1"/>
</dbReference>
<reference evidence="8" key="1">
    <citation type="journal article" date="2014" name="Proc. Natl. Acad. Sci. U.S.A.">
        <title>Extensive sampling of basidiomycete genomes demonstrates inadequacy of the white-rot/brown-rot paradigm for wood decay fungi.</title>
        <authorList>
            <person name="Riley R."/>
            <person name="Salamov A.A."/>
            <person name="Brown D.W."/>
            <person name="Nagy L.G."/>
            <person name="Floudas D."/>
            <person name="Held B.W."/>
            <person name="Levasseur A."/>
            <person name="Lombard V."/>
            <person name="Morin E."/>
            <person name="Otillar R."/>
            <person name="Lindquist E.A."/>
            <person name="Sun H."/>
            <person name="LaButti K.M."/>
            <person name="Schmutz J."/>
            <person name="Jabbour D."/>
            <person name="Luo H."/>
            <person name="Baker S.E."/>
            <person name="Pisabarro A.G."/>
            <person name="Walton J.D."/>
            <person name="Blanchette R.A."/>
            <person name="Henrissat B."/>
            <person name="Martin F."/>
            <person name="Cullen D."/>
            <person name="Hibbett D.S."/>
            <person name="Grigoriev I.V."/>
        </authorList>
    </citation>
    <scope>NUCLEOTIDE SEQUENCE [LARGE SCALE GENOMIC DNA]</scope>
    <source>
        <strain evidence="8">CBS 339.88</strain>
    </source>
</reference>
<dbReference type="AlphaFoldDB" id="A0A067S5S6"/>
<dbReference type="Pfam" id="PF00150">
    <property type="entry name" value="Cellulase"/>
    <property type="match status" value="1"/>
</dbReference>
<comment type="similarity">
    <text evidence="1 4">Belongs to the glycosyl hydrolase 5 (cellulase A) family.</text>
</comment>
<evidence type="ECO:0000259" key="6">
    <source>
        <dbReference type="Pfam" id="PF00150"/>
    </source>
</evidence>
<keyword evidence="8" id="KW-1185">Reference proteome</keyword>
<feature type="compositionally biased region" description="Polar residues" evidence="5">
    <location>
        <begin position="261"/>
        <end position="283"/>
    </location>
</feature>
<evidence type="ECO:0000256" key="4">
    <source>
        <dbReference type="RuleBase" id="RU361153"/>
    </source>
</evidence>
<dbReference type="Gene3D" id="3.20.20.80">
    <property type="entry name" value="Glycosidases"/>
    <property type="match status" value="1"/>
</dbReference>
<protein>
    <recommendedName>
        <fullName evidence="6">Glycoside hydrolase family 5 domain-containing protein</fullName>
    </recommendedName>
</protein>
<dbReference type="GO" id="GO:0000272">
    <property type="term" value="P:polysaccharide catabolic process"/>
    <property type="evidence" value="ECO:0007669"/>
    <property type="project" value="InterPro"/>
</dbReference>
<name>A0A067S5S6_GALM3</name>
<dbReference type="InterPro" id="IPR017853">
    <property type="entry name" value="GH"/>
</dbReference>
<evidence type="ECO:0000313" key="8">
    <source>
        <dbReference type="Proteomes" id="UP000027222"/>
    </source>
</evidence>
<accession>A0A067S5S6</accession>
<keyword evidence="2 4" id="KW-0378">Hydrolase</keyword>
<organism evidence="7 8">
    <name type="scientific">Galerina marginata (strain CBS 339.88)</name>
    <dbReference type="NCBI Taxonomy" id="685588"/>
    <lineage>
        <taxon>Eukaryota</taxon>
        <taxon>Fungi</taxon>
        <taxon>Dikarya</taxon>
        <taxon>Basidiomycota</taxon>
        <taxon>Agaricomycotina</taxon>
        <taxon>Agaricomycetes</taxon>
        <taxon>Agaricomycetidae</taxon>
        <taxon>Agaricales</taxon>
        <taxon>Agaricineae</taxon>
        <taxon>Strophariaceae</taxon>
        <taxon>Galerina</taxon>
    </lineage>
</organism>
<dbReference type="GO" id="GO:0004553">
    <property type="term" value="F:hydrolase activity, hydrolyzing O-glycosyl compounds"/>
    <property type="evidence" value="ECO:0007669"/>
    <property type="project" value="InterPro"/>
</dbReference>
<evidence type="ECO:0000313" key="7">
    <source>
        <dbReference type="EMBL" id="KDR66156.1"/>
    </source>
</evidence>